<dbReference type="EMBL" id="LAZR01028917">
    <property type="protein sequence ID" value="KKL61115.1"/>
    <property type="molecule type" value="Genomic_DNA"/>
</dbReference>
<evidence type="ECO:0000256" key="1">
    <source>
        <dbReference type="ARBA" id="ARBA00007637"/>
    </source>
</evidence>
<dbReference type="PANTHER" id="PTHR43725">
    <property type="entry name" value="UDP-GLUCOSE 4-EPIMERASE"/>
    <property type="match status" value="1"/>
</dbReference>
<dbReference type="InterPro" id="IPR036291">
    <property type="entry name" value="NAD(P)-bd_dom_sf"/>
</dbReference>
<dbReference type="AlphaFoldDB" id="A0A0F9FUV1"/>
<accession>A0A0F9FUV1</accession>
<reference evidence="3" key="1">
    <citation type="journal article" date="2015" name="Nature">
        <title>Complex archaea that bridge the gap between prokaryotes and eukaryotes.</title>
        <authorList>
            <person name="Spang A."/>
            <person name="Saw J.H."/>
            <person name="Jorgensen S.L."/>
            <person name="Zaremba-Niedzwiedzka K."/>
            <person name="Martijn J."/>
            <person name="Lind A.E."/>
            <person name="van Eijk R."/>
            <person name="Schleper C."/>
            <person name="Guy L."/>
            <person name="Ettema T.J."/>
        </authorList>
    </citation>
    <scope>NUCLEOTIDE SEQUENCE</scope>
</reference>
<dbReference type="Gene3D" id="3.40.50.720">
    <property type="entry name" value="NAD(P)-binding Rossmann-like Domain"/>
    <property type="match status" value="1"/>
</dbReference>
<proteinExistence type="inferred from homology"/>
<gene>
    <name evidence="3" type="ORF">LCGC14_2198530</name>
</gene>
<feature type="non-terminal residue" evidence="3">
    <location>
        <position position="100"/>
    </location>
</feature>
<dbReference type="InterPro" id="IPR001509">
    <property type="entry name" value="Epimerase_deHydtase"/>
</dbReference>
<protein>
    <recommendedName>
        <fullName evidence="2">NAD-dependent epimerase/dehydratase domain-containing protein</fullName>
    </recommendedName>
</protein>
<sequence>MDRKVVVTGVAGLIGSHVANELLSLKLFKVIGIDDLSGGMEENLKPLIKKGMKFYKMDLRDTKKLKRILNSVETVYHLAAHAAEIKSLYNPIDDQSNNLG</sequence>
<dbReference type="Pfam" id="PF01370">
    <property type="entry name" value="Epimerase"/>
    <property type="match status" value="1"/>
</dbReference>
<comment type="caution">
    <text evidence="3">The sequence shown here is derived from an EMBL/GenBank/DDBJ whole genome shotgun (WGS) entry which is preliminary data.</text>
</comment>
<feature type="domain" description="NAD-dependent epimerase/dehydratase" evidence="2">
    <location>
        <begin position="5"/>
        <end position="98"/>
    </location>
</feature>
<evidence type="ECO:0000313" key="3">
    <source>
        <dbReference type="EMBL" id="KKL61115.1"/>
    </source>
</evidence>
<organism evidence="3">
    <name type="scientific">marine sediment metagenome</name>
    <dbReference type="NCBI Taxonomy" id="412755"/>
    <lineage>
        <taxon>unclassified sequences</taxon>
        <taxon>metagenomes</taxon>
        <taxon>ecological metagenomes</taxon>
    </lineage>
</organism>
<comment type="similarity">
    <text evidence="1">Belongs to the NAD(P)-dependent epimerase/dehydratase family.</text>
</comment>
<name>A0A0F9FUV1_9ZZZZ</name>
<evidence type="ECO:0000259" key="2">
    <source>
        <dbReference type="Pfam" id="PF01370"/>
    </source>
</evidence>
<dbReference type="PANTHER" id="PTHR43725:SF53">
    <property type="entry name" value="UDP-ARABINOSE 4-EPIMERASE 1"/>
    <property type="match status" value="1"/>
</dbReference>
<dbReference type="SUPFAM" id="SSF51735">
    <property type="entry name" value="NAD(P)-binding Rossmann-fold domains"/>
    <property type="match status" value="1"/>
</dbReference>